<evidence type="ECO:0000256" key="1">
    <source>
        <dbReference type="SAM" id="MobiDB-lite"/>
    </source>
</evidence>
<evidence type="ECO:0000313" key="3">
    <source>
        <dbReference type="Proteomes" id="UP001501759"/>
    </source>
</evidence>
<feature type="region of interest" description="Disordered" evidence="1">
    <location>
        <begin position="79"/>
        <end position="109"/>
    </location>
</feature>
<sequence length="128" mass="14153">MVPAIFRTDGTRVWSDRIAHCLDRYGYAPHPGLRRHFATRQEPPPQVTARVCGQRGRLVFAEPAPASCRPARTEISIMRRGKPGRHPEVPLDPAPAGRRAADNVTSPRRSHPAIRVIRVVISGCAPPE</sequence>
<name>A0ABP9IMQ8_9ACTN</name>
<comment type="caution">
    <text evidence="2">The sequence shown here is derived from an EMBL/GenBank/DDBJ whole genome shotgun (WGS) entry which is preliminary data.</text>
</comment>
<protein>
    <recommendedName>
        <fullName evidence="4">Winged helix-turn helix domain-containing protein</fullName>
    </recommendedName>
</protein>
<dbReference type="Proteomes" id="UP001501759">
    <property type="component" value="Unassembled WGS sequence"/>
</dbReference>
<evidence type="ECO:0000313" key="2">
    <source>
        <dbReference type="EMBL" id="GAA5000491.1"/>
    </source>
</evidence>
<dbReference type="EMBL" id="BAABKB010000002">
    <property type="protein sequence ID" value="GAA5000491.1"/>
    <property type="molecule type" value="Genomic_DNA"/>
</dbReference>
<evidence type="ECO:0008006" key="4">
    <source>
        <dbReference type="Google" id="ProtNLM"/>
    </source>
</evidence>
<proteinExistence type="predicted"/>
<keyword evidence="3" id="KW-1185">Reference proteome</keyword>
<organism evidence="2 3">
    <name type="scientific">Streptomyces siamensis</name>
    <dbReference type="NCBI Taxonomy" id="1274986"/>
    <lineage>
        <taxon>Bacteria</taxon>
        <taxon>Bacillati</taxon>
        <taxon>Actinomycetota</taxon>
        <taxon>Actinomycetes</taxon>
        <taxon>Kitasatosporales</taxon>
        <taxon>Streptomycetaceae</taxon>
        <taxon>Streptomyces</taxon>
    </lineage>
</organism>
<accession>A0ABP9IMQ8</accession>
<gene>
    <name evidence="2" type="ORF">GCM10023335_14650</name>
</gene>
<reference evidence="3" key="1">
    <citation type="journal article" date="2019" name="Int. J. Syst. Evol. Microbiol.">
        <title>The Global Catalogue of Microorganisms (GCM) 10K type strain sequencing project: providing services to taxonomists for standard genome sequencing and annotation.</title>
        <authorList>
            <consortium name="The Broad Institute Genomics Platform"/>
            <consortium name="The Broad Institute Genome Sequencing Center for Infectious Disease"/>
            <person name="Wu L."/>
            <person name="Ma J."/>
        </authorList>
    </citation>
    <scope>NUCLEOTIDE SEQUENCE [LARGE SCALE GENOMIC DNA]</scope>
    <source>
        <strain evidence="3">JCM 18409</strain>
    </source>
</reference>